<dbReference type="AlphaFoldDB" id="A0A3P3DJI0"/>
<reference evidence="2 3" key="1">
    <citation type="submission" date="2018-11" db="EMBL/GenBank/DDBJ databases">
        <title>Gemmobacter sp. nov., YIM 102744-1 draft genome.</title>
        <authorList>
            <person name="Li G."/>
            <person name="Jiang Y."/>
        </authorList>
    </citation>
    <scope>NUCLEOTIDE SEQUENCE [LARGE SCALE GENOMIC DNA]</scope>
    <source>
        <strain evidence="2 3">YIM 102744-1</strain>
    </source>
</reference>
<evidence type="ECO:0008006" key="4">
    <source>
        <dbReference type="Google" id="ProtNLM"/>
    </source>
</evidence>
<dbReference type="RefSeq" id="WP_124964878.1">
    <property type="nucleotide sequence ID" value="NZ_RRAZ01000013.1"/>
</dbReference>
<dbReference type="Pfam" id="PF06834">
    <property type="entry name" value="TraU"/>
    <property type="match status" value="1"/>
</dbReference>
<name>A0A3P3DJI0_9RHOB</name>
<sequence>MFSKLKRTVKTAAFALAVSSAAASAGQCPASNILTTGIVSNVCWSCIFPLRLAGITLFGNSQSEGGTDSNGFSLSSKPRVPNGAANRAVCVCSDGPLPSVGIPIGMWLPDQIYETTMTPGCSSVLGGVQIGLADKLYLGTSGAPTGDLEQQSFNHIHTYSYPVVLMMELFTKCAAQYSDIDILYMSEIDPMWNDPIVAMYGNPMSVFGSSIIAQAACAADSISSSLGQPIDNLFWCGGSWSSTMAPYTGYEHAQGTMQFSSATAQKLLAMNAARGITRRTVGNDALCQAQYTPMVKRSHYRWQTAWPRPEGTRNHASGESVLRWGAARVVPGVAEMPIYLRWSWTDCCASIIGN</sequence>
<protein>
    <recommendedName>
        <fullName evidence="4">Conjugal transfer protein TraU</fullName>
    </recommendedName>
</protein>
<evidence type="ECO:0000313" key="3">
    <source>
        <dbReference type="Proteomes" id="UP000282125"/>
    </source>
</evidence>
<gene>
    <name evidence="2" type="ORF">EG244_10015</name>
</gene>
<dbReference type="Proteomes" id="UP000282125">
    <property type="component" value="Unassembled WGS sequence"/>
</dbReference>
<organism evidence="2 3">
    <name type="scientific">Falsigemmobacter faecalis</name>
    <dbReference type="NCBI Taxonomy" id="2488730"/>
    <lineage>
        <taxon>Bacteria</taxon>
        <taxon>Pseudomonadati</taxon>
        <taxon>Pseudomonadota</taxon>
        <taxon>Alphaproteobacteria</taxon>
        <taxon>Rhodobacterales</taxon>
        <taxon>Paracoccaceae</taxon>
        <taxon>Falsigemmobacter</taxon>
    </lineage>
</organism>
<feature type="signal peptide" evidence="1">
    <location>
        <begin position="1"/>
        <end position="25"/>
    </location>
</feature>
<dbReference type="InterPro" id="IPR009649">
    <property type="entry name" value="TraU"/>
</dbReference>
<accession>A0A3P3DJI0</accession>
<keyword evidence="3" id="KW-1185">Reference proteome</keyword>
<proteinExistence type="predicted"/>
<evidence type="ECO:0000256" key="1">
    <source>
        <dbReference type="SAM" id="SignalP"/>
    </source>
</evidence>
<dbReference type="EMBL" id="RRAZ01000013">
    <property type="protein sequence ID" value="RRH74419.1"/>
    <property type="molecule type" value="Genomic_DNA"/>
</dbReference>
<comment type="caution">
    <text evidence="2">The sequence shown here is derived from an EMBL/GenBank/DDBJ whole genome shotgun (WGS) entry which is preliminary data.</text>
</comment>
<feature type="chain" id="PRO_5018154186" description="Conjugal transfer protein TraU" evidence="1">
    <location>
        <begin position="26"/>
        <end position="354"/>
    </location>
</feature>
<dbReference type="OrthoDB" id="9788211at2"/>
<evidence type="ECO:0000313" key="2">
    <source>
        <dbReference type="EMBL" id="RRH74419.1"/>
    </source>
</evidence>
<keyword evidence="1" id="KW-0732">Signal</keyword>